<evidence type="ECO:0000313" key="2">
    <source>
        <dbReference type="Proteomes" id="UP001266305"/>
    </source>
</evidence>
<accession>A0ABQ9VKS8</accession>
<dbReference type="EMBL" id="JASSZA010000005">
    <property type="protein sequence ID" value="KAK2109494.1"/>
    <property type="molecule type" value="Genomic_DNA"/>
</dbReference>
<protein>
    <submittedName>
        <fullName evidence="1">Uncharacterized protein</fullName>
    </submittedName>
</protein>
<comment type="caution">
    <text evidence="1">The sequence shown here is derived from an EMBL/GenBank/DDBJ whole genome shotgun (WGS) entry which is preliminary data.</text>
</comment>
<proteinExistence type="predicted"/>
<evidence type="ECO:0000313" key="1">
    <source>
        <dbReference type="EMBL" id="KAK2109494.1"/>
    </source>
</evidence>
<reference evidence="1 2" key="1">
    <citation type="submission" date="2023-05" db="EMBL/GenBank/DDBJ databases">
        <title>B98-5 Cell Line De Novo Hybrid Assembly: An Optical Mapping Approach.</title>
        <authorList>
            <person name="Kananen K."/>
            <person name="Auerbach J.A."/>
            <person name="Kautto E."/>
            <person name="Blachly J.S."/>
        </authorList>
    </citation>
    <scope>NUCLEOTIDE SEQUENCE [LARGE SCALE GENOMIC DNA]</scope>
    <source>
        <strain evidence="1">B95-8</strain>
        <tissue evidence="1">Cell line</tissue>
    </source>
</reference>
<name>A0ABQ9VKS8_SAGOE</name>
<gene>
    <name evidence="1" type="ORF">P7K49_009240</name>
</gene>
<keyword evidence="2" id="KW-1185">Reference proteome</keyword>
<sequence>MTSFCSYHSPIRGNTYSLLRNTKSDMIPESAEWYVSKSVLGEQRMSKAWISIATRSYFASVVESA</sequence>
<dbReference type="Proteomes" id="UP001266305">
    <property type="component" value="Unassembled WGS sequence"/>
</dbReference>
<feature type="non-terminal residue" evidence="1">
    <location>
        <position position="1"/>
    </location>
</feature>
<organism evidence="1 2">
    <name type="scientific">Saguinus oedipus</name>
    <name type="common">Cotton-top tamarin</name>
    <name type="synonym">Oedipomidas oedipus</name>
    <dbReference type="NCBI Taxonomy" id="9490"/>
    <lineage>
        <taxon>Eukaryota</taxon>
        <taxon>Metazoa</taxon>
        <taxon>Chordata</taxon>
        <taxon>Craniata</taxon>
        <taxon>Vertebrata</taxon>
        <taxon>Euteleostomi</taxon>
        <taxon>Mammalia</taxon>
        <taxon>Eutheria</taxon>
        <taxon>Euarchontoglires</taxon>
        <taxon>Primates</taxon>
        <taxon>Haplorrhini</taxon>
        <taxon>Platyrrhini</taxon>
        <taxon>Cebidae</taxon>
        <taxon>Callitrichinae</taxon>
        <taxon>Saguinus</taxon>
    </lineage>
</organism>